<dbReference type="Proteomes" id="UP001144372">
    <property type="component" value="Unassembled WGS sequence"/>
</dbReference>
<name>A0A9W6D174_9BACT</name>
<feature type="transmembrane region" description="Helical" evidence="1">
    <location>
        <begin position="36"/>
        <end position="51"/>
    </location>
</feature>
<comment type="caution">
    <text evidence="2">The sequence shown here is derived from an EMBL/GenBank/DDBJ whole genome shotgun (WGS) entry which is preliminary data.</text>
</comment>
<accession>A0A9W6D174</accession>
<dbReference type="RefSeq" id="WP_281792116.1">
    <property type="nucleotide sequence ID" value="NZ_BSDR01000001.1"/>
</dbReference>
<dbReference type="EMBL" id="BSDR01000001">
    <property type="protein sequence ID" value="GLI33099.1"/>
    <property type="molecule type" value="Genomic_DNA"/>
</dbReference>
<keyword evidence="1" id="KW-1133">Transmembrane helix</keyword>
<reference evidence="2" key="1">
    <citation type="submission" date="2022-12" db="EMBL/GenBank/DDBJ databases">
        <title>Reference genome sequencing for broad-spectrum identification of bacterial and archaeal isolates by mass spectrometry.</title>
        <authorList>
            <person name="Sekiguchi Y."/>
            <person name="Tourlousse D.M."/>
        </authorList>
    </citation>
    <scope>NUCLEOTIDE SEQUENCE</scope>
    <source>
        <strain evidence="2">ASRB1</strain>
    </source>
</reference>
<protein>
    <submittedName>
        <fullName evidence="2">Uncharacterized protein</fullName>
    </submittedName>
</protein>
<dbReference type="AlphaFoldDB" id="A0A9W6D174"/>
<feature type="transmembrane region" description="Helical" evidence="1">
    <location>
        <begin position="87"/>
        <end position="106"/>
    </location>
</feature>
<evidence type="ECO:0000256" key="1">
    <source>
        <dbReference type="SAM" id="Phobius"/>
    </source>
</evidence>
<keyword evidence="3" id="KW-1185">Reference proteome</keyword>
<organism evidence="2 3">
    <name type="scientific">Desulforhabdus amnigena</name>
    <dbReference type="NCBI Taxonomy" id="40218"/>
    <lineage>
        <taxon>Bacteria</taxon>
        <taxon>Pseudomonadati</taxon>
        <taxon>Thermodesulfobacteriota</taxon>
        <taxon>Syntrophobacteria</taxon>
        <taxon>Syntrophobacterales</taxon>
        <taxon>Syntrophobacteraceae</taxon>
        <taxon>Desulforhabdus</taxon>
    </lineage>
</organism>
<evidence type="ECO:0000313" key="3">
    <source>
        <dbReference type="Proteomes" id="UP001144372"/>
    </source>
</evidence>
<keyword evidence="1" id="KW-0472">Membrane</keyword>
<sequence length="110" mass="12506">MKEFWESFLHFLKEYDSQKIAGVIRDIDWSAAVRNPWAWVVGVSLLSFLIWKKQIKLMVFGVSLLLLTALLQHTLPPAGESMSLDKLLQFMGGAVALGGVNLYFLFMRES</sequence>
<gene>
    <name evidence="2" type="ORF">DAMNIGENAA_05320</name>
</gene>
<proteinExistence type="predicted"/>
<feature type="transmembrane region" description="Helical" evidence="1">
    <location>
        <begin position="58"/>
        <end position="75"/>
    </location>
</feature>
<evidence type="ECO:0000313" key="2">
    <source>
        <dbReference type="EMBL" id="GLI33099.1"/>
    </source>
</evidence>
<keyword evidence="1" id="KW-0812">Transmembrane</keyword>